<sequence>MRQITVILVYIVGMAFADVKSAFEATEIVPDALDNAPLKKMEVKYGGRAMNIGDDFTPTETKDIPEIHYEYESGCFYTLIKIDLDPPSRRTPKFREFQHWIVGNIPEDRISEGEVFSEYVGAAPPHDAGAHRYVFLVYKQPGKLNFNEKHLGDDRLDGRANFSAKKFAVKYQLGEPIAGNMYQAVWDDYVPIFYKHLGVSPSETFSETGIN</sequence>
<evidence type="ECO:0000256" key="1">
    <source>
        <dbReference type="SAM" id="SignalP"/>
    </source>
</evidence>
<dbReference type="CDD" id="cd00866">
    <property type="entry name" value="PEBP_euk"/>
    <property type="match status" value="1"/>
</dbReference>
<proteinExistence type="predicted"/>
<accession>A0A9R1T4M9</accession>
<dbReference type="InterPro" id="IPR008914">
    <property type="entry name" value="PEBP"/>
</dbReference>
<dbReference type="InterPro" id="IPR036610">
    <property type="entry name" value="PEBP-like_sf"/>
</dbReference>
<dbReference type="SUPFAM" id="SSF49777">
    <property type="entry name" value="PEBP-like"/>
    <property type="match status" value="1"/>
</dbReference>
<protein>
    <submittedName>
        <fullName evidence="3">Protein D2</fullName>
    </submittedName>
</protein>
<dbReference type="PANTHER" id="PTHR11362:SF82">
    <property type="entry name" value="PHOSPHATIDYLETHANOLAMINE-BINDING PROTEIN 4"/>
    <property type="match status" value="1"/>
</dbReference>
<dbReference type="Gene3D" id="3.90.280.10">
    <property type="entry name" value="PEBP-like"/>
    <property type="match status" value="1"/>
</dbReference>
<gene>
    <name evidence="3" type="primary">LOC105266278</name>
</gene>
<name>A0A9R1T4M9_9HYME</name>
<feature type="chain" id="PRO_5040290947" evidence="1">
    <location>
        <begin position="18"/>
        <end position="211"/>
    </location>
</feature>
<organism evidence="2 3">
    <name type="scientific">Fopius arisanus</name>
    <dbReference type="NCBI Taxonomy" id="64838"/>
    <lineage>
        <taxon>Eukaryota</taxon>
        <taxon>Metazoa</taxon>
        <taxon>Ecdysozoa</taxon>
        <taxon>Arthropoda</taxon>
        <taxon>Hexapoda</taxon>
        <taxon>Insecta</taxon>
        <taxon>Pterygota</taxon>
        <taxon>Neoptera</taxon>
        <taxon>Endopterygota</taxon>
        <taxon>Hymenoptera</taxon>
        <taxon>Apocrita</taxon>
        <taxon>Ichneumonoidea</taxon>
        <taxon>Braconidae</taxon>
        <taxon>Opiinae</taxon>
        <taxon>Fopius</taxon>
    </lineage>
</organism>
<keyword evidence="1" id="KW-0732">Signal</keyword>
<feature type="signal peptide" evidence="1">
    <location>
        <begin position="1"/>
        <end position="17"/>
    </location>
</feature>
<dbReference type="InterPro" id="IPR035810">
    <property type="entry name" value="PEBP_euk"/>
</dbReference>
<dbReference type="KEGG" id="fas:105266278"/>
<dbReference type="AlphaFoldDB" id="A0A9R1T4M9"/>
<reference evidence="3" key="1">
    <citation type="submission" date="2025-08" db="UniProtKB">
        <authorList>
            <consortium name="RefSeq"/>
        </authorList>
    </citation>
    <scope>IDENTIFICATION</scope>
    <source>
        <strain evidence="3">USDA-PBARC FA_bdor</strain>
        <tissue evidence="3">Whole organism</tissue>
    </source>
</reference>
<dbReference type="OrthoDB" id="2506647at2759"/>
<evidence type="ECO:0000313" key="3">
    <source>
        <dbReference type="RefSeq" id="XP_011302595.1"/>
    </source>
</evidence>
<dbReference type="PANTHER" id="PTHR11362">
    <property type="entry name" value="PHOSPHATIDYLETHANOLAMINE-BINDING PROTEIN"/>
    <property type="match status" value="1"/>
</dbReference>
<dbReference type="Pfam" id="PF01161">
    <property type="entry name" value="PBP"/>
    <property type="match status" value="1"/>
</dbReference>
<evidence type="ECO:0000313" key="2">
    <source>
        <dbReference type="Proteomes" id="UP000694866"/>
    </source>
</evidence>
<dbReference type="GeneID" id="105266278"/>
<dbReference type="RefSeq" id="XP_011302595.1">
    <property type="nucleotide sequence ID" value="XM_011304293.1"/>
</dbReference>
<dbReference type="Proteomes" id="UP000694866">
    <property type="component" value="Unplaced"/>
</dbReference>
<keyword evidence="2" id="KW-1185">Reference proteome</keyword>